<dbReference type="PIRSF" id="PIRSF001434">
    <property type="entry name" value="CGS"/>
    <property type="match status" value="1"/>
</dbReference>
<comment type="cofactor">
    <cofactor evidence="1 5">
        <name>pyridoxal 5'-phosphate</name>
        <dbReference type="ChEBI" id="CHEBI:597326"/>
    </cofactor>
</comment>
<dbReference type="PANTHER" id="PTHR11808:SF50">
    <property type="entry name" value="CYSTATHIONINE BETA-LYASE"/>
    <property type="match status" value="1"/>
</dbReference>
<dbReference type="SUPFAM" id="SSF53383">
    <property type="entry name" value="PLP-dependent transferases"/>
    <property type="match status" value="1"/>
</dbReference>
<evidence type="ECO:0000256" key="3">
    <source>
        <dbReference type="ARBA" id="ARBA00023239"/>
    </source>
</evidence>
<dbReference type="InterPro" id="IPR015424">
    <property type="entry name" value="PyrdxlP-dep_Trfase"/>
</dbReference>
<dbReference type="GO" id="GO:0047804">
    <property type="term" value="F:cysteine-S-conjugate beta-lyase activity"/>
    <property type="evidence" value="ECO:0007669"/>
    <property type="project" value="UniProtKB-ARBA"/>
</dbReference>
<dbReference type="EMBL" id="CP049056">
    <property type="protein sequence ID" value="QIE57186.1"/>
    <property type="molecule type" value="Genomic_DNA"/>
</dbReference>
<dbReference type="GO" id="GO:0005737">
    <property type="term" value="C:cytoplasm"/>
    <property type="evidence" value="ECO:0007669"/>
    <property type="project" value="TreeGrafter"/>
</dbReference>
<dbReference type="GO" id="GO:0019346">
    <property type="term" value="P:transsulfuration"/>
    <property type="evidence" value="ECO:0007669"/>
    <property type="project" value="InterPro"/>
</dbReference>
<protein>
    <submittedName>
        <fullName evidence="7">Aminotransferase class I/II-fold pyridoxal phosphate-dependent enzyme</fullName>
    </submittedName>
</protein>
<dbReference type="GO" id="GO:0030170">
    <property type="term" value="F:pyridoxal phosphate binding"/>
    <property type="evidence" value="ECO:0007669"/>
    <property type="project" value="InterPro"/>
</dbReference>
<keyword evidence="7" id="KW-0808">Transferase</keyword>
<evidence type="ECO:0000256" key="1">
    <source>
        <dbReference type="ARBA" id="ARBA00001933"/>
    </source>
</evidence>
<comment type="similarity">
    <text evidence="5">Belongs to the trans-sulfuration enzymes family.</text>
</comment>
<dbReference type="Gene3D" id="3.40.640.10">
    <property type="entry name" value="Type I PLP-dependent aspartate aminotransferase-like (Major domain)"/>
    <property type="match status" value="1"/>
</dbReference>
<dbReference type="KEGG" id="hdh:G5B40_18120"/>
<dbReference type="PANTHER" id="PTHR11808">
    <property type="entry name" value="TRANS-SULFURATION ENZYME FAMILY MEMBER"/>
    <property type="match status" value="1"/>
</dbReference>
<keyword evidence="8" id="KW-1185">Reference proteome</keyword>
<dbReference type="Pfam" id="PF01053">
    <property type="entry name" value="Cys_Met_Meta_PP"/>
    <property type="match status" value="1"/>
</dbReference>
<dbReference type="RefSeq" id="WP_165101664.1">
    <property type="nucleotide sequence ID" value="NZ_CP049056.1"/>
</dbReference>
<evidence type="ECO:0000256" key="2">
    <source>
        <dbReference type="ARBA" id="ARBA00022898"/>
    </source>
</evidence>
<dbReference type="InterPro" id="IPR015422">
    <property type="entry name" value="PyrdxlP-dep_Trfase_small"/>
</dbReference>
<dbReference type="Gene3D" id="3.90.1150.10">
    <property type="entry name" value="Aspartate Aminotransferase, domain 1"/>
    <property type="match status" value="1"/>
</dbReference>
<evidence type="ECO:0000256" key="5">
    <source>
        <dbReference type="RuleBase" id="RU362118"/>
    </source>
</evidence>
<name>A0A7M3T5A5_9RHOB</name>
<gene>
    <name evidence="7" type="ORF">G5B40_18120</name>
</gene>
<sequence>MKNDHRSVTRRSSAPVSVSRPVSSPIHTSVVYRSTDADELDSQYEGRLKGYTYSREGHPNATIIAEKIDWLEGVKPEWGGGVVTGSGMAAVSTMLLGLLEKGDHIVAGDQLYGRSLRLMTDDLLRLGFEVDLADPTDAAAVKAAIRPETKLILVETVSNPTLRVADMAGIAAAAKAAGILLAVDNTFTTPRGWKPFENGADIVIHSLTKLLSGHSDSMLGYVAARDAAMNKALYDAAVTWGFTPSPFDCWLAERGIATFELRYDRAEATAARLADALGGMKGVKRVLYPGRADHPDHNRAGDLLKGRFGNMVSFTLDGGREVVNRFLRAAEHIPFAPTLGDVGTTLSHPASSSHRALAAERRAAIGIEEGFIRVSVGIEDPDQLIGEIEAAVAASRA</sequence>
<evidence type="ECO:0000313" key="7">
    <source>
        <dbReference type="EMBL" id="QIE57186.1"/>
    </source>
</evidence>
<feature type="modified residue" description="N6-(pyridoxal phosphate)lysine" evidence="4">
    <location>
        <position position="209"/>
    </location>
</feature>
<accession>A0A7M3T5A5</accession>
<dbReference type="InterPro" id="IPR000277">
    <property type="entry name" value="Cys/Met-Metab_PyrdxlP-dep_enz"/>
</dbReference>
<evidence type="ECO:0000256" key="4">
    <source>
        <dbReference type="PIRSR" id="PIRSR001434-2"/>
    </source>
</evidence>
<proteinExistence type="inferred from homology"/>
<feature type="compositionally biased region" description="Low complexity" evidence="6">
    <location>
        <begin position="10"/>
        <end position="22"/>
    </location>
</feature>
<keyword evidence="7" id="KW-0032">Aminotransferase</keyword>
<dbReference type="GO" id="GO:0008483">
    <property type="term" value="F:transaminase activity"/>
    <property type="evidence" value="ECO:0007669"/>
    <property type="project" value="UniProtKB-KW"/>
</dbReference>
<evidence type="ECO:0000313" key="8">
    <source>
        <dbReference type="Proteomes" id="UP000503336"/>
    </source>
</evidence>
<dbReference type="AlphaFoldDB" id="A0A7M3T5A5"/>
<organism evidence="7 8">
    <name type="scientific">Pikeienuella piscinae</name>
    <dbReference type="NCBI Taxonomy" id="2748098"/>
    <lineage>
        <taxon>Bacteria</taxon>
        <taxon>Pseudomonadati</taxon>
        <taxon>Pseudomonadota</taxon>
        <taxon>Alphaproteobacteria</taxon>
        <taxon>Rhodobacterales</taxon>
        <taxon>Paracoccaceae</taxon>
        <taxon>Pikeienuella</taxon>
    </lineage>
</organism>
<evidence type="ECO:0000256" key="6">
    <source>
        <dbReference type="SAM" id="MobiDB-lite"/>
    </source>
</evidence>
<dbReference type="FunFam" id="3.40.640.10:FF:000046">
    <property type="entry name" value="Cystathionine gamma-lyase"/>
    <property type="match status" value="1"/>
</dbReference>
<reference evidence="7 8" key="1">
    <citation type="submission" date="2020-02" db="EMBL/GenBank/DDBJ databases">
        <title>complete genome sequence of Rhodobacteraceae bacterium.</title>
        <authorList>
            <person name="Park J."/>
            <person name="Kim Y.-S."/>
            <person name="Kim K.-H."/>
        </authorList>
    </citation>
    <scope>NUCLEOTIDE SEQUENCE [LARGE SCALE GENOMIC DNA]</scope>
    <source>
        <strain evidence="7 8">RR4-56</strain>
    </source>
</reference>
<dbReference type="Proteomes" id="UP000503336">
    <property type="component" value="Chromosome"/>
</dbReference>
<keyword evidence="2 4" id="KW-0663">Pyridoxal phosphate</keyword>
<keyword evidence="3" id="KW-0456">Lyase</keyword>
<feature type="region of interest" description="Disordered" evidence="6">
    <location>
        <begin position="1"/>
        <end position="22"/>
    </location>
</feature>
<dbReference type="InterPro" id="IPR015421">
    <property type="entry name" value="PyrdxlP-dep_Trfase_major"/>
</dbReference>